<gene>
    <name evidence="9" type="ORF">FPRO05_13126</name>
</gene>
<dbReference type="SUPFAM" id="SSF51905">
    <property type="entry name" value="FAD/NAD(P)-binding domain"/>
    <property type="match status" value="1"/>
</dbReference>
<comment type="similarity">
    <text evidence="1">Belongs to the paxM FAD-dependent monooxygenase family.</text>
</comment>
<feature type="domain" description="FAD-binding" evidence="8">
    <location>
        <begin position="307"/>
        <end position="372"/>
    </location>
</feature>
<dbReference type="EMBL" id="PKMI01000025">
    <property type="protein sequence ID" value="RBA14910.1"/>
    <property type="molecule type" value="Genomic_DNA"/>
</dbReference>
<evidence type="ECO:0000256" key="3">
    <source>
        <dbReference type="ARBA" id="ARBA00022827"/>
    </source>
</evidence>
<evidence type="ECO:0000256" key="1">
    <source>
        <dbReference type="ARBA" id="ARBA00007992"/>
    </source>
</evidence>
<name>A0A365N284_GIBIN</name>
<dbReference type="InterPro" id="IPR036188">
    <property type="entry name" value="FAD/NAD-bd_sf"/>
</dbReference>
<dbReference type="GO" id="GO:0071949">
    <property type="term" value="F:FAD binding"/>
    <property type="evidence" value="ECO:0007669"/>
    <property type="project" value="InterPro"/>
</dbReference>
<sequence>MHIIIIGAGPAGLAAALALSQTTIQGSPPRITILELRPKVETLGGTILLTPLALRYLDALGVGSRLRKLGMPVRGVDVVALRTGRTLGQMLPGTDALRVMRHQLVQCMADAVAELPKDLVTLRYGARVTDIQQVDDQKEDERAVRVDVQFDAGRSEESISCDILLGCDGIHSFVRTTVVDCERTKTYSGRAIAYGYVNCDSARDIGLTTLNGKLRLRDSTMIQGQHGSFLMSYFEPSRGKVYALAIMPMAENQDAREGWKALGEDKVAIKRDIVDRFKEGGIKGLEPIINESDWYFYPVYMLPVEGRWSKGRVFLLGDAAHALSTMPPQGESTGIAIEDGVLFAHVLSEGISRGIPYVMEAYETLRRDDITKLHSETMFRWNTGSSSSWLWSITMEFATWVYLLLANYRQEDYFKRDISPPSLGFLYPISRRALTASSAQASQPATQPPKAIINSNYGPALTNEELYALARSLSKLDQFLLLYCQHFYQQIASGQLNPGDTSAQRLALNDLEDLQTIISQFQDINTGRFVFSSLYLKERHILYYWGRAISFLSQNLLAGDEIHQPSLGNLKRVTEYASDIESAVLDAGSAGVLTSDYRLVLSERWDLLESAFNLYHQHSQSPRTVEKWPNIARRAQAAPKVVPQDSKTGLPTQSGTFTTILWLTFVGTTLSNIWTFALAYNYSDHKPGTTKDADFWFLMQSCITQGFTLIISGIPLWADTRLRKRTWVPPMLLALICTIIAPPLYLTAPTEWSSFVGLIATGIQAFMVLQLVTVSG</sequence>
<keyword evidence="6" id="KW-0812">Transmembrane</keyword>
<proteinExistence type="inferred from homology"/>
<feature type="domain" description="FAD-binding" evidence="8">
    <location>
        <begin position="3"/>
        <end position="178"/>
    </location>
</feature>
<dbReference type="GO" id="GO:0004497">
    <property type="term" value="F:monooxygenase activity"/>
    <property type="evidence" value="ECO:0007669"/>
    <property type="project" value="UniProtKB-KW"/>
</dbReference>
<dbReference type="PANTHER" id="PTHR13789">
    <property type="entry name" value="MONOOXYGENASE"/>
    <property type="match status" value="1"/>
</dbReference>
<dbReference type="PRINTS" id="PR00420">
    <property type="entry name" value="RNGMNOXGNASE"/>
</dbReference>
<dbReference type="Gene3D" id="3.30.9.30">
    <property type="match status" value="1"/>
</dbReference>
<evidence type="ECO:0000256" key="2">
    <source>
        <dbReference type="ARBA" id="ARBA00022630"/>
    </source>
</evidence>
<dbReference type="Gene3D" id="3.50.50.60">
    <property type="entry name" value="FAD/NAD(P)-binding domain"/>
    <property type="match status" value="1"/>
</dbReference>
<feature type="transmembrane region" description="Helical" evidence="6">
    <location>
        <begin position="695"/>
        <end position="718"/>
    </location>
</feature>
<feature type="chain" id="PRO_5016858236" description="FAD-binding domain-containing protein" evidence="7">
    <location>
        <begin position="17"/>
        <end position="776"/>
    </location>
</feature>
<feature type="transmembrane region" description="Helical" evidence="6">
    <location>
        <begin position="727"/>
        <end position="746"/>
    </location>
</feature>
<evidence type="ECO:0000256" key="7">
    <source>
        <dbReference type="SAM" id="SignalP"/>
    </source>
</evidence>
<keyword evidence="3" id="KW-0274">FAD</keyword>
<reference evidence="9 10" key="1">
    <citation type="submission" date="2017-12" db="EMBL/GenBank/DDBJ databases">
        <title>Genome sequence of the mycotoxigenic crop pathogen Fusarium proliferatum, strain ITEM 2341 from Date Palm.</title>
        <authorList>
            <person name="Almiman B.F."/>
            <person name="Shittu T.A."/>
            <person name="Muthumeenakshi S."/>
            <person name="Baroncelli R."/>
            <person name="Sreenivasaprasada S."/>
        </authorList>
    </citation>
    <scope>NUCLEOTIDE SEQUENCE [LARGE SCALE GENOMIC DNA]</scope>
    <source>
        <strain evidence="9 10">ITEM 2341</strain>
    </source>
</reference>
<dbReference type="PANTHER" id="PTHR13789:SF309">
    <property type="entry name" value="PUTATIVE (AFU_ORTHOLOGUE AFUA_6G14510)-RELATED"/>
    <property type="match status" value="1"/>
</dbReference>
<evidence type="ECO:0000259" key="8">
    <source>
        <dbReference type="Pfam" id="PF01494"/>
    </source>
</evidence>
<keyword evidence="6" id="KW-0472">Membrane</keyword>
<keyword evidence="2" id="KW-0285">Flavoprotein</keyword>
<evidence type="ECO:0000256" key="5">
    <source>
        <dbReference type="ARBA" id="ARBA00023033"/>
    </source>
</evidence>
<dbReference type="AlphaFoldDB" id="A0A365N284"/>
<comment type="caution">
    <text evidence="9">The sequence shown here is derived from an EMBL/GenBank/DDBJ whole genome shotgun (WGS) entry which is preliminary data.</text>
</comment>
<feature type="transmembrane region" description="Helical" evidence="6">
    <location>
        <begin position="660"/>
        <end position="683"/>
    </location>
</feature>
<dbReference type="Proteomes" id="UP000251714">
    <property type="component" value="Unassembled WGS sequence"/>
</dbReference>
<keyword evidence="7" id="KW-0732">Signal</keyword>
<protein>
    <recommendedName>
        <fullName evidence="8">FAD-binding domain-containing protein</fullName>
    </recommendedName>
</protein>
<evidence type="ECO:0000313" key="9">
    <source>
        <dbReference type="EMBL" id="RBA14910.1"/>
    </source>
</evidence>
<feature type="signal peptide" evidence="7">
    <location>
        <begin position="1"/>
        <end position="16"/>
    </location>
</feature>
<dbReference type="InterPro" id="IPR050493">
    <property type="entry name" value="FAD-dep_Monooxygenase_BioMet"/>
</dbReference>
<keyword evidence="6" id="KW-1133">Transmembrane helix</keyword>
<evidence type="ECO:0000313" key="10">
    <source>
        <dbReference type="Proteomes" id="UP000251714"/>
    </source>
</evidence>
<dbReference type="Pfam" id="PF01494">
    <property type="entry name" value="FAD_binding_3"/>
    <property type="match status" value="2"/>
</dbReference>
<organism evidence="9 10">
    <name type="scientific">Gibberella intermedia</name>
    <name type="common">Bulb rot disease fungus</name>
    <name type="synonym">Fusarium proliferatum</name>
    <dbReference type="NCBI Taxonomy" id="948311"/>
    <lineage>
        <taxon>Eukaryota</taxon>
        <taxon>Fungi</taxon>
        <taxon>Dikarya</taxon>
        <taxon>Ascomycota</taxon>
        <taxon>Pezizomycotina</taxon>
        <taxon>Sordariomycetes</taxon>
        <taxon>Hypocreomycetidae</taxon>
        <taxon>Hypocreales</taxon>
        <taxon>Nectriaceae</taxon>
        <taxon>Fusarium</taxon>
        <taxon>Fusarium fujikuroi species complex</taxon>
    </lineage>
</organism>
<keyword evidence="5" id="KW-0503">Monooxygenase</keyword>
<keyword evidence="4" id="KW-0560">Oxidoreductase</keyword>
<dbReference type="InterPro" id="IPR002938">
    <property type="entry name" value="FAD-bd"/>
</dbReference>
<accession>A0A365N284</accession>
<feature type="transmembrane region" description="Helical" evidence="6">
    <location>
        <begin position="752"/>
        <end position="774"/>
    </location>
</feature>
<evidence type="ECO:0000256" key="6">
    <source>
        <dbReference type="SAM" id="Phobius"/>
    </source>
</evidence>
<evidence type="ECO:0000256" key="4">
    <source>
        <dbReference type="ARBA" id="ARBA00023002"/>
    </source>
</evidence>